<dbReference type="GO" id="GO:0008234">
    <property type="term" value="F:cysteine-type peptidase activity"/>
    <property type="evidence" value="ECO:0007669"/>
    <property type="project" value="UniProtKB-KW"/>
</dbReference>
<feature type="region of interest" description="Disordered" evidence="5">
    <location>
        <begin position="586"/>
        <end position="606"/>
    </location>
</feature>
<dbReference type="RefSeq" id="XP_003684733.1">
    <property type="nucleotide sequence ID" value="XM_003684685.1"/>
</dbReference>
<dbReference type="STRING" id="1071381.G8BRC3"/>
<protein>
    <recommendedName>
        <fullName evidence="6">Ubiquitin-like protease family profile domain-containing protein</fullName>
    </recommendedName>
</protein>
<keyword evidence="4" id="KW-0788">Thiol protease</keyword>
<dbReference type="SUPFAM" id="SSF54001">
    <property type="entry name" value="Cysteine proteinases"/>
    <property type="match status" value="1"/>
</dbReference>
<evidence type="ECO:0000256" key="3">
    <source>
        <dbReference type="ARBA" id="ARBA00022801"/>
    </source>
</evidence>
<dbReference type="PANTHER" id="PTHR46915">
    <property type="entry name" value="UBIQUITIN-LIKE PROTEASE 4-RELATED"/>
    <property type="match status" value="1"/>
</dbReference>
<evidence type="ECO:0000256" key="5">
    <source>
        <dbReference type="SAM" id="MobiDB-lite"/>
    </source>
</evidence>
<dbReference type="Gene3D" id="3.40.395.10">
    <property type="entry name" value="Adenoviral Proteinase, Chain A"/>
    <property type="match status" value="1"/>
</dbReference>
<reference evidence="7 8" key="1">
    <citation type="journal article" date="2011" name="Proc. Natl. Acad. Sci. U.S.A.">
        <title>Evolutionary erosion of yeast sex chromosomes by mating-type switching accidents.</title>
        <authorList>
            <person name="Gordon J.L."/>
            <person name="Armisen D."/>
            <person name="Proux-Wera E."/>
            <person name="Oheigeartaigh S.S."/>
            <person name="Byrne K.P."/>
            <person name="Wolfe K.H."/>
        </authorList>
    </citation>
    <scope>NUCLEOTIDE SEQUENCE [LARGE SCALE GENOMIC DNA]</scope>
    <source>
        <strain evidence="8">ATCC 24235 / CBS 4417 / NBRC 1672 / NRRL Y-8282 / UCD 70-5</strain>
    </source>
</reference>
<evidence type="ECO:0000313" key="8">
    <source>
        <dbReference type="Proteomes" id="UP000005666"/>
    </source>
</evidence>
<evidence type="ECO:0000256" key="1">
    <source>
        <dbReference type="ARBA" id="ARBA00005234"/>
    </source>
</evidence>
<dbReference type="InterPro" id="IPR038765">
    <property type="entry name" value="Papain-like_cys_pep_sf"/>
</dbReference>
<evidence type="ECO:0000313" key="7">
    <source>
        <dbReference type="EMBL" id="CCE62299.1"/>
    </source>
</evidence>
<gene>
    <name evidence="7" type="primary">TPHA0C01430</name>
    <name evidence="7" type="ordered locus">TPHA_0C01430</name>
</gene>
<dbReference type="Pfam" id="PF02902">
    <property type="entry name" value="Peptidase_C48"/>
    <property type="match status" value="1"/>
</dbReference>
<organism evidence="7 8">
    <name type="scientific">Tetrapisispora phaffii (strain ATCC 24235 / CBS 4417 / NBRC 1672 / NRRL Y-8282 / UCD 70-5)</name>
    <name type="common">Yeast</name>
    <name type="synonym">Fabospora phaffii</name>
    <dbReference type="NCBI Taxonomy" id="1071381"/>
    <lineage>
        <taxon>Eukaryota</taxon>
        <taxon>Fungi</taxon>
        <taxon>Dikarya</taxon>
        <taxon>Ascomycota</taxon>
        <taxon>Saccharomycotina</taxon>
        <taxon>Saccharomycetes</taxon>
        <taxon>Saccharomycetales</taxon>
        <taxon>Saccharomycetaceae</taxon>
        <taxon>Tetrapisispora</taxon>
    </lineage>
</organism>
<evidence type="ECO:0000256" key="2">
    <source>
        <dbReference type="ARBA" id="ARBA00022670"/>
    </source>
</evidence>
<accession>G8BRC3</accession>
<dbReference type="GO" id="GO:0019783">
    <property type="term" value="F:ubiquitin-like protein peptidase activity"/>
    <property type="evidence" value="ECO:0007669"/>
    <property type="project" value="UniProtKB-ARBA"/>
</dbReference>
<dbReference type="GO" id="GO:0006508">
    <property type="term" value="P:proteolysis"/>
    <property type="evidence" value="ECO:0007669"/>
    <property type="project" value="UniProtKB-KW"/>
</dbReference>
<name>G8BRC3_TETPH</name>
<dbReference type="GO" id="GO:0016926">
    <property type="term" value="P:protein desumoylation"/>
    <property type="evidence" value="ECO:0007669"/>
    <property type="project" value="UniProtKB-ARBA"/>
</dbReference>
<dbReference type="HOGENOM" id="CLU_008911_0_0_1"/>
<dbReference type="GeneID" id="11533807"/>
<comment type="similarity">
    <text evidence="1">Belongs to the peptidase C48 family.</text>
</comment>
<dbReference type="PANTHER" id="PTHR46915:SF2">
    <property type="entry name" value="UBIQUITIN-LIKE PROTEASE 4"/>
    <property type="match status" value="1"/>
</dbReference>
<dbReference type="AlphaFoldDB" id="G8BRC3"/>
<keyword evidence="8" id="KW-1185">Reference proteome</keyword>
<feature type="domain" description="Ubiquitin-like protease family profile" evidence="6">
    <location>
        <begin position="344"/>
        <end position="534"/>
    </location>
</feature>
<dbReference type="OrthoDB" id="442460at2759"/>
<evidence type="ECO:0000256" key="4">
    <source>
        <dbReference type="ARBA" id="ARBA00022807"/>
    </source>
</evidence>
<dbReference type="EMBL" id="HE612858">
    <property type="protein sequence ID" value="CCE62299.1"/>
    <property type="molecule type" value="Genomic_DNA"/>
</dbReference>
<feature type="region of interest" description="Disordered" evidence="5">
    <location>
        <begin position="22"/>
        <end position="48"/>
    </location>
</feature>
<dbReference type="Proteomes" id="UP000005666">
    <property type="component" value="Chromosome 3"/>
</dbReference>
<evidence type="ECO:0000259" key="6">
    <source>
        <dbReference type="PROSITE" id="PS50600"/>
    </source>
</evidence>
<keyword evidence="3" id="KW-0378">Hydrolase</keyword>
<dbReference type="OMA" id="INSNYHW"/>
<dbReference type="InterPro" id="IPR003653">
    <property type="entry name" value="Peptidase_C48_C"/>
</dbReference>
<keyword evidence="2" id="KW-0645">Protease</keyword>
<dbReference type="PROSITE" id="PS50600">
    <property type="entry name" value="ULP_PROTEASE"/>
    <property type="match status" value="1"/>
</dbReference>
<dbReference type="KEGG" id="tpf:TPHA_0C01430"/>
<sequence length="625" mass="72946">MSRRLTKINSIAPIDNLTTTNKTLHRVKKNNYQQPAHTSSKRYQDFRNDAKKKIRSSRDFIPDVVNIKNKNSLSRDELIDKKSQNGIKQRVEVSGSIELIEGKTNKILSDPFSKSCVMSFIYDDNGLRCDFKFKQLPIAGLQFNIKDDCDEIATEDTNVYMGFRFTHLKEVKIGKNESINMKGLIFITTAIYRQKLIKIRRLAASCPAQYRPKICMYSNKTELKFKLISNNRTDHMKNKPSFLEKGFNSLVKNTNTKKRTIDSMVTSAVKIKILKKAPEEEVKNIAIENAEPNNQVQSLLGNSKRVSRSSLQSTVVNEKETISDEVQINFQPSLNYHFKDGVSYTINNQDFKSLYNNDWVNDTIIDFFIKYYLETNLIDSKLKDDIYVMSSFFYTKLVSNGIDDVYTKVKKWVEHSKLFSKSYVIIPINSNYHWFVCIITGMVEYLKYWENKSTIENEDKKSNPPIIQIGLLDSLKQVHNKDIEYIKQFIMAYAKDKYSLNIDKNNIKKKTCLVPRQPNMNDCGVHLIDNIKKFSEKPDETIELWSRLKADNSYNLKQVNDFFDKSERKYSRQTLRKILIELQKEQIKSTPKNTPRRTEDEDDEDIEIIENFEEPDKQSLNKVKL</sequence>
<proteinExistence type="inferred from homology"/>
<dbReference type="eggNOG" id="KOG0779">
    <property type="taxonomic scope" value="Eukaryota"/>
</dbReference>